<dbReference type="eggNOG" id="ENOG502S9JV">
    <property type="taxonomic scope" value="Eukaryota"/>
</dbReference>
<organism evidence="2 3">
    <name type="scientific">Drosophila mojavensis</name>
    <name type="common">Fruit fly</name>
    <dbReference type="NCBI Taxonomy" id="7230"/>
    <lineage>
        <taxon>Eukaryota</taxon>
        <taxon>Metazoa</taxon>
        <taxon>Ecdysozoa</taxon>
        <taxon>Arthropoda</taxon>
        <taxon>Hexapoda</taxon>
        <taxon>Insecta</taxon>
        <taxon>Pterygota</taxon>
        <taxon>Neoptera</taxon>
        <taxon>Endopterygota</taxon>
        <taxon>Diptera</taxon>
        <taxon>Brachycera</taxon>
        <taxon>Muscomorpha</taxon>
        <taxon>Ephydroidea</taxon>
        <taxon>Drosophilidae</taxon>
        <taxon>Drosophila</taxon>
    </lineage>
</organism>
<feature type="chain" id="PRO_5006456704" evidence="1">
    <location>
        <begin position="43"/>
        <end position="251"/>
    </location>
</feature>
<evidence type="ECO:0000256" key="1">
    <source>
        <dbReference type="SAM" id="SignalP"/>
    </source>
</evidence>
<dbReference type="InterPro" id="IPR006631">
    <property type="entry name" value="DM4_12"/>
</dbReference>
<reference evidence="2 3" key="1">
    <citation type="journal article" date="2007" name="Nature">
        <title>Evolution of genes and genomes on the Drosophila phylogeny.</title>
        <authorList>
            <consortium name="Drosophila 12 Genomes Consortium"/>
            <person name="Clark A.G."/>
            <person name="Eisen M.B."/>
            <person name="Smith D.R."/>
            <person name="Bergman C.M."/>
            <person name="Oliver B."/>
            <person name="Markow T.A."/>
            <person name="Kaufman T.C."/>
            <person name="Kellis M."/>
            <person name="Gelbart W."/>
            <person name="Iyer V.N."/>
            <person name="Pollard D.A."/>
            <person name="Sackton T.B."/>
            <person name="Larracuente A.M."/>
            <person name="Singh N.D."/>
            <person name="Abad J.P."/>
            <person name="Abt D.N."/>
            <person name="Adryan B."/>
            <person name="Aguade M."/>
            <person name="Akashi H."/>
            <person name="Anderson W.W."/>
            <person name="Aquadro C.F."/>
            <person name="Ardell D.H."/>
            <person name="Arguello R."/>
            <person name="Artieri C.G."/>
            <person name="Barbash D.A."/>
            <person name="Barker D."/>
            <person name="Barsanti P."/>
            <person name="Batterham P."/>
            <person name="Batzoglou S."/>
            <person name="Begun D."/>
            <person name="Bhutkar A."/>
            <person name="Blanco E."/>
            <person name="Bosak S.A."/>
            <person name="Bradley R.K."/>
            <person name="Brand A.D."/>
            <person name="Brent M.R."/>
            <person name="Brooks A.N."/>
            <person name="Brown R.H."/>
            <person name="Butlin R.K."/>
            <person name="Caggese C."/>
            <person name="Calvi B.R."/>
            <person name="Bernardo de Carvalho A."/>
            <person name="Caspi A."/>
            <person name="Castrezana S."/>
            <person name="Celniker S.E."/>
            <person name="Chang J.L."/>
            <person name="Chapple C."/>
            <person name="Chatterji S."/>
            <person name="Chinwalla A."/>
            <person name="Civetta A."/>
            <person name="Clifton S.W."/>
            <person name="Comeron J.M."/>
            <person name="Costello J.C."/>
            <person name="Coyne J.A."/>
            <person name="Daub J."/>
            <person name="David R.G."/>
            <person name="Delcher A.L."/>
            <person name="Delehaunty K."/>
            <person name="Do C.B."/>
            <person name="Ebling H."/>
            <person name="Edwards K."/>
            <person name="Eickbush T."/>
            <person name="Evans J.D."/>
            <person name="Filipski A."/>
            <person name="Findeiss S."/>
            <person name="Freyhult E."/>
            <person name="Fulton L."/>
            <person name="Fulton R."/>
            <person name="Garcia A.C."/>
            <person name="Gardiner A."/>
            <person name="Garfield D.A."/>
            <person name="Garvin B.E."/>
            <person name="Gibson G."/>
            <person name="Gilbert D."/>
            <person name="Gnerre S."/>
            <person name="Godfrey J."/>
            <person name="Good R."/>
            <person name="Gotea V."/>
            <person name="Gravely B."/>
            <person name="Greenberg A.J."/>
            <person name="Griffiths-Jones S."/>
            <person name="Gross S."/>
            <person name="Guigo R."/>
            <person name="Gustafson E.A."/>
            <person name="Haerty W."/>
            <person name="Hahn M.W."/>
            <person name="Halligan D.L."/>
            <person name="Halpern A.L."/>
            <person name="Halter G.M."/>
            <person name="Han M.V."/>
            <person name="Heger A."/>
            <person name="Hillier L."/>
            <person name="Hinrichs A.S."/>
            <person name="Holmes I."/>
            <person name="Hoskins R.A."/>
            <person name="Hubisz M.J."/>
            <person name="Hultmark D."/>
            <person name="Huntley M.A."/>
            <person name="Jaffe D.B."/>
            <person name="Jagadeeshan S."/>
            <person name="Jeck W.R."/>
            <person name="Johnson J."/>
            <person name="Jones C.D."/>
            <person name="Jordan W.C."/>
            <person name="Karpen G.H."/>
            <person name="Kataoka E."/>
            <person name="Keightley P.D."/>
            <person name="Kheradpour P."/>
            <person name="Kirkness E.F."/>
            <person name="Koerich L.B."/>
            <person name="Kristiansen K."/>
            <person name="Kudrna D."/>
            <person name="Kulathinal R.J."/>
            <person name="Kumar S."/>
            <person name="Kwok R."/>
            <person name="Lander E."/>
            <person name="Langley C.H."/>
            <person name="Lapoint R."/>
            <person name="Lazzaro B.P."/>
            <person name="Lee S.J."/>
            <person name="Levesque L."/>
            <person name="Li R."/>
            <person name="Lin C.F."/>
            <person name="Lin M.F."/>
            <person name="Lindblad-Toh K."/>
            <person name="Llopart A."/>
            <person name="Long M."/>
            <person name="Low L."/>
            <person name="Lozovsky E."/>
            <person name="Lu J."/>
            <person name="Luo M."/>
            <person name="Machado C.A."/>
            <person name="Makalowski W."/>
            <person name="Marzo M."/>
            <person name="Matsuda M."/>
            <person name="Matzkin L."/>
            <person name="McAllister B."/>
            <person name="McBride C.S."/>
            <person name="McKernan B."/>
            <person name="McKernan K."/>
            <person name="Mendez-Lago M."/>
            <person name="Minx P."/>
            <person name="Mollenhauer M.U."/>
            <person name="Montooth K."/>
            <person name="Mount S.M."/>
            <person name="Mu X."/>
            <person name="Myers E."/>
            <person name="Negre B."/>
            <person name="Newfeld S."/>
            <person name="Nielsen R."/>
            <person name="Noor M.A."/>
            <person name="O'Grady P."/>
            <person name="Pachter L."/>
            <person name="Papaceit M."/>
            <person name="Parisi M.J."/>
            <person name="Parisi M."/>
            <person name="Parts L."/>
            <person name="Pedersen J.S."/>
            <person name="Pesole G."/>
            <person name="Phillippy A.M."/>
            <person name="Ponting C.P."/>
            <person name="Pop M."/>
            <person name="Porcelli D."/>
            <person name="Powell J.R."/>
            <person name="Prohaska S."/>
            <person name="Pruitt K."/>
            <person name="Puig M."/>
            <person name="Quesneville H."/>
            <person name="Ram K.R."/>
            <person name="Rand D."/>
            <person name="Rasmussen M.D."/>
            <person name="Reed L.K."/>
            <person name="Reenan R."/>
            <person name="Reily A."/>
            <person name="Remington K.A."/>
            <person name="Rieger T.T."/>
            <person name="Ritchie M.G."/>
            <person name="Robin C."/>
            <person name="Rogers Y.H."/>
            <person name="Rohde C."/>
            <person name="Rozas J."/>
            <person name="Rubenfield M.J."/>
            <person name="Ruiz A."/>
            <person name="Russo S."/>
            <person name="Salzberg S.L."/>
            <person name="Sanchez-Gracia A."/>
            <person name="Saranga D.J."/>
            <person name="Sato H."/>
            <person name="Schaeffer S.W."/>
            <person name="Schatz M.C."/>
            <person name="Schlenke T."/>
            <person name="Schwartz R."/>
            <person name="Segarra C."/>
            <person name="Singh R.S."/>
            <person name="Sirot L."/>
            <person name="Sirota M."/>
            <person name="Sisneros N.B."/>
            <person name="Smith C.D."/>
            <person name="Smith T.F."/>
            <person name="Spieth J."/>
            <person name="Stage D.E."/>
            <person name="Stark A."/>
            <person name="Stephan W."/>
            <person name="Strausberg R.L."/>
            <person name="Strempel S."/>
            <person name="Sturgill D."/>
            <person name="Sutton G."/>
            <person name="Sutton G.G."/>
            <person name="Tao W."/>
            <person name="Teichmann S."/>
            <person name="Tobari Y.N."/>
            <person name="Tomimura Y."/>
            <person name="Tsolas J.M."/>
            <person name="Valente V.L."/>
            <person name="Venter E."/>
            <person name="Venter J.C."/>
            <person name="Vicario S."/>
            <person name="Vieira F.G."/>
            <person name="Vilella A.J."/>
            <person name="Villasante A."/>
            <person name="Walenz B."/>
            <person name="Wang J."/>
            <person name="Wasserman M."/>
            <person name="Watts T."/>
            <person name="Wilson D."/>
            <person name="Wilson R.K."/>
            <person name="Wing R.A."/>
            <person name="Wolfner M.F."/>
            <person name="Wong A."/>
            <person name="Wong G.K."/>
            <person name="Wu C.I."/>
            <person name="Wu G."/>
            <person name="Yamamoto D."/>
            <person name="Yang H.P."/>
            <person name="Yang S.P."/>
            <person name="Yorke J.A."/>
            <person name="Yoshida K."/>
            <person name="Zdobnov E."/>
            <person name="Zhang P."/>
            <person name="Zhang Y."/>
            <person name="Zimin A.V."/>
            <person name="Baldwin J."/>
            <person name="Abdouelleil A."/>
            <person name="Abdulkadir J."/>
            <person name="Abebe A."/>
            <person name="Abera B."/>
            <person name="Abreu J."/>
            <person name="Acer S.C."/>
            <person name="Aftuck L."/>
            <person name="Alexander A."/>
            <person name="An P."/>
            <person name="Anderson E."/>
            <person name="Anderson S."/>
            <person name="Arachi H."/>
            <person name="Azer M."/>
            <person name="Bachantsang P."/>
            <person name="Barry A."/>
            <person name="Bayul T."/>
            <person name="Berlin A."/>
            <person name="Bessette D."/>
            <person name="Bloom T."/>
            <person name="Blye J."/>
            <person name="Boguslavskiy L."/>
            <person name="Bonnet C."/>
            <person name="Boukhgalter B."/>
            <person name="Bourzgui I."/>
            <person name="Brown A."/>
            <person name="Cahill P."/>
            <person name="Channer S."/>
            <person name="Cheshatsang Y."/>
            <person name="Chuda L."/>
            <person name="Citroen M."/>
            <person name="Collymore A."/>
            <person name="Cooke P."/>
            <person name="Costello M."/>
            <person name="D'Aco K."/>
            <person name="Daza R."/>
            <person name="De Haan G."/>
            <person name="DeGray S."/>
            <person name="DeMaso C."/>
            <person name="Dhargay N."/>
            <person name="Dooley K."/>
            <person name="Dooley E."/>
            <person name="Doricent M."/>
            <person name="Dorje P."/>
            <person name="Dorjee K."/>
            <person name="Dupes A."/>
            <person name="Elong R."/>
            <person name="Falk J."/>
            <person name="Farina A."/>
            <person name="Faro S."/>
            <person name="Ferguson D."/>
            <person name="Fisher S."/>
            <person name="Foley C.D."/>
            <person name="Franke A."/>
            <person name="Friedrich D."/>
            <person name="Gadbois L."/>
            <person name="Gearin G."/>
            <person name="Gearin C.R."/>
            <person name="Giannoukos G."/>
            <person name="Goode T."/>
            <person name="Graham J."/>
            <person name="Grandbois E."/>
            <person name="Grewal S."/>
            <person name="Gyaltsen K."/>
            <person name="Hafez N."/>
            <person name="Hagos B."/>
            <person name="Hall J."/>
            <person name="Henson C."/>
            <person name="Hollinger A."/>
            <person name="Honan T."/>
            <person name="Huard M.D."/>
            <person name="Hughes L."/>
            <person name="Hurhula B."/>
            <person name="Husby M.E."/>
            <person name="Kamat A."/>
            <person name="Kanga B."/>
            <person name="Kashin S."/>
            <person name="Khazanovich D."/>
            <person name="Kisner P."/>
            <person name="Lance K."/>
            <person name="Lara M."/>
            <person name="Lee W."/>
            <person name="Lennon N."/>
            <person name="Letendre F."/>
            <person name="LeVine R."/>
            <person name="Lipovsky A."/>
            <person name="Liu X."/>
            <person name="Liu J."/>
            <person name="Liu S."/>
            <person name="Lokyitsang T."/>
            <person name="Lokyitsang Y."/>
            <person name="Lubonja R."/>
            <person name="Lui A."/>
            <person name="MacDonald P."/>
            <person name="Magnisalis V."/>
            <person name="Maru K."/>
            <person name="Matthews C."/>
            <person name="McCusker W."/>
            <person name="McDonough S."/>
            <person name="Mehta T."/>
            <person name="Meldrim J."/>
            <person name="Meneus L."/>
            <person name="Mihai O."/>
            <person name="Mihalev A."/>
            <person name="Mihova T."/>
            <person name="Mittelman R."/>
            <person name="Mlenga V."/>
            <person name="Montmayeur A."/>
            <person name="Mulrain L."/>
            <person name="Navidi A."/>
            <person name="Naylor J."/>
            <person name="Negash T."/>
            <person name="Nguyen T."/>
            <person name="Nguyen N."/>
            <person name="Nicol R."/>
            <person name="Norbu C."/>
            <person name="Norbu N."/>
            <person name="Novod N."/>
            <person name="O'Neill B."/>
            <person name="Osman S."/>
            <person name="Markiewicz E."/>
            <person name="Oyono O.L."/>
            <person name="Patti C."/>
            <person name="Phunkhang P."/>
            <person name="Pierre F."/>
            <person name="Priest M."/>
            <person name="Raghuraman S."/>
            <person name="Rege F."/>
            <person name="Reyes R."/>
            <person name="Rise C."/>
            <person name="Rogov P."/>
            <person name="Ross K."/>
            <person name="Ryan E."/>
            <person name="Settipalli S."/>
            <person name="Shea T."/>
            <person name="Sherpa N."/>
            <person name="Shi L."/>
            <person name="Shih D."/>
            <person name="Sparrow T."/>
            <person name="Spaulding J."/>
            <person name="Stalker J."/>
            <person name="Stange-Thomann N."/>
            <person name="Stavropoulos S."/>
            <person name="Stone C."/>
            <person name="Strader C."/>
            <person name="Tesfaye S."/>
            <person name="Thomson T."/>
            <person name="Thoulutsang Y."/>
            <person name="Thoulutsang D."/>
            <person name="Topham K."/>
            <person name="Topping I."/>
            <person name="Tsamla T."/>
            <person name="Vassiliev H."/>
            <person name="Vo A."/>
            <person name="Wangchuk T."/>
            <person name="Wangdi T."/>
            <person name="Weiand M."/>
            <person name="Wilkinson J."/>
            <person name="Wilson A."/>
            <person name="Yadav S."/>
            <person name="Young G."/>
            <person name="Yu Q."/>
            <person name="Zembek L."/>
            <person name="Zhong D."/>
            <person name="Zimmer A."/>
            <person name="Zwirko Z."/>
            <person name="Jaffe D.B."/>
            <person name="Alvarez P."/>
            <person name="Brockman W."/>
            <person name="Butler J."/>
            <person name="Chin C."/>
            <person name="Gnerre S."/>
            <person name="Grabherr M."/>
            <person name="Kleber M."/>
            <person name="Mauceli E."/>
            <person name="MacCallum I."/>
        </authorList>
    </citation>
    <scope>NUCLEOTIDE SEQUENCE [LARGE SCALE GENOMIC DNA]</scope>
    <source>
        <strain evidence="3">Tucson 15081-1352.22</strain>
    </source>
</reference>
<dbReference type="PANTHER" id="PTHR21398">
    <property type="entry name" value="AGAP007094-PA"/>
    <property type="match status" value="1"/>
</dbReference>
<evidence type="ECO:0000313" key="3">
    <source>
        <dbReference type="Proteomes" id="UP000009192"/>
    </source>
</evidence>
<dbReference type="EMBL" id="CH933808">
    <property type="protein sequence ID" value="EDW10458.2"/>
    <property type="molecule type" value="Genomic_DNA"/>
</dbReference>
<feature type="signal peptide" evidence="1">
    <location>
        <begin position="1"/>
        <end position="42"/>
    </location>
</feature>
<dbReference type="Proteomes" id="UP000009192">
    <property type="component" value="Unassembled WGS sequence"/>
</dbReference>
<dbReference type="PANTHER" id="PTHR21398:SF11">
    <property type="entry name" value="HDC15381-RELATED"/>
    <property type="match status" value="1"/>
</dbReference>
<protein>
    <submittedName>
        <fullName evidence="2">Uncharacterized protein</fullName>
    </submittedName>
</protein>
<dbReference type="InParanoid" id="B4KS22"/>
<evidence type="ECO:0000313" key="2">
    <source>
        <dbReference type="EMBL" id="EDW10458.2"/>
    </source>
</evidence>
<dbReference type="HOGENOM" id="CLU_053597_0_0_1"/>
<dbReference type="Pfam" id="PF07841">
    <property type="entry name" value="DM4_12"/>
    <property type="match status" value="1"/>
</dbReference>
<accession>B4KS22</accession>
<dbReference type="OrthoDB" id="6358587at2759"/>
<dbReference type="KEGG" id="dmo:Dmoj_GI18530"/>
<dbReference type="SMART" id="SM00718">
    <property type="entry name" value="DM4_12"/>
    <property type="match status" value="1"/>
</dbReference>
<keyword evidence="1" id="KW-0732">Signal</keyword>
<dbReference type="AlphaFoldDB" id="B4KS22"/>
<gene>
    <name evidence="2" type="primary">Dmoj\GI18530</name>
    <name evidence="2" type="ORF">Dmoj_GI18530</name>
</gene>
<sequence length="251" mass="29417">MQSKASKHKQPNARPESTRRAHKMNIMGLLVILLLALDAVQAVDVNLTTWRQHRRQKRFLIYEDGGIIKLVTGIAFPVNLDEKHAWRQLICLMNFHYQFPEPTSPIYWWQLWRQETLRRDHRDHSDLKGPLKLTKEQQRQQNASHAPQVDAAQQFLYELALKYMNQRGQDGKACLQRLICENGQVHEHNGLYAQLLHRLLKPHRSLPKHYLDAYSMGRHGVNCRQAFPTAVHCVLDDYVHVHERGLTQSYV</sequence>
<keyword evidence="3" id="KW-1185">Reference proteome</keyword>
<proteinExistence type="predicted"/>
<name>B4KS22_DROMO</name>